<protein>
    <submittedName>
        <fullName evidence="2">Uncharacterized protein</fullName>
    </submittedName>
</protein>
<accession>A0A3N4HMD9</accession>
<organism evidence="2 3">
    <name type="scientific">Ascobolus immersus RN42</name>
    <dbReference type="NCBI Taxonomy" id="1160509"/>
    <lineage>
        <taxon>Eukaryota</taxon>
        <taxon>Fungi</taxon>
        <taxon>Dikarya</taxon>
        <taxon>Ascomycota</taxon>
        <taxon>Pezizomycotina</taxon>
        <taxon>Pezizomycetes</taxon>
        <taxon>Pezizales</taxon>
        <taxon>Ascobolaceae</taxon>
        <taxon>Ascobolus</taxon>
    </lineage>
</organism>
<evidence type="ECO:0000313" key="3">
    <source>
        <dbReference type="Proteomes" id="UP000275078"/>
    </source>
</evidence>
<dbReference type="EMBL" id="ML119813">
    <property type="protein sequence ID" value="RPA73678.1"/>
    <property type="molecule type" value="Genomic_DNA"/>
</dbReference>
<dbReference type="AlphaFoldDB" id="A0A3N4HMD9"/>
<gene>
    <name evidence="2" type="ORF">BJ508DRAFT_313547</name>
</gene>
<evidence type="ECO:0000256" key="1">
    <source>
        <dbReference type="SAM" id="MobiDB-lite"/>
    </source>
</evidence>
<proteinExistence type="predicted"/>
<reference evidence="2 3" key="1">
    <citation type="journal article" date="2018" name="Nat. Ecol. Evol.">
        <title>Pezizomycetes genomes reveal the molecular basis of ectomycorrhizal truffle lifestyle.</title>
        <authorList>
            <person name="Murat C."/>
            <person name="Payen T."/>
            <person name="Noel B."/>
            <person name="Kuo A."/>
            <person name="Morin E."/>
            <person name="Chen J."/>
            <person name="Kohler A."/>
            <person name="Krizsan K."/>
            <person name="Balestrini R."/>
            <person name="Da Silva C."/>
            <person name="Montanini B."/>
            <person name="Hainaut M."/>
            <person name="Levati E."/>
            <person name="Barry K.W."/>
            <person name="Belfiori B."/>
            <person name="Cichocki N."/>
            <person name="Clum A."/>
            <person name="Dockter R.B."/>
            <person name="Fauchery L."/>
            <person name="Guy J."/>
            <person name="Iotti M."/>
            <person name="Le Tacon F."/>
            <person name="Lindquist E.A."/>
            <person name="Lipzen A."/>
            <person name="Malagnac F."/>
            <person name="Mello A."/>
            <person name="Molinier V."/>
            <person name="Miyauchi S."/>
            <person name="Poulain J."/>
            <person name="Riccioni C."/>
            <person name="Rubini A."/>
            <person name="Sitrit Y."/>
            <person name="Splivallo R."/>
            <person name="Traeger S."/>
            <person name="Wang M."/>
            <person name="Zifcakova L."/>
            <person name="Wipf D."/>
            <person name="Zambonelli A."/>
            <person name="Paolocci F."/>
            <person name="Nowrousian M."/>
            <person name="Ottonello S."/>
            <person name="Baldrian P."/>
            <person name="Spatafora J.W."/>
            <person name="Henrissat B."/>
            <person name="Nagy L.G."/>
            <person name="Aury J.M."/>
            <person name="Wincker P."/>
            <person name="Grigoriev I.V."/>
            <person name="Bonfante P."/>
            <person name="Martin F.M."/>
        </authorList>
    </citation>
    <scope>NUCLEOTIDE SEQUENCE [LARGE SCALE GENOMIC DNA]</scope>
    <source>
        <strain evidence="2 3">RN42</strain>
    </source>
</reference>
<feature type="compositionally biased region" description="Polar residues" evidence="1">
    <location>
        <begin position="34"/>
        <end position="44"/>
    </location>
</feature>
<sequence length="356" mass="40408">MPGKLSQRKITTSQRRVKTRSGDQPQQIVDPAATQPNASPTPGRNLQLRITRLEAKRRPLQNSIAMLNLRAKDVHSSAEAIKALEGSLPRAFRPIRIPEFETITAGNVERSEEDLRRREEQIARERMLVKLCEEIELTLGSTVHDNLSSTRACLEAHERYRDRCKESGLGAKDGIDIEAQILELREDYREASLIDSRISQLADSLFGAGTRMVTMSAPSKPYIISMEDRIAKVIMKREMCTLRWSRLVELHNVHLKAMAKHWHKTSHPDARLFPEGGLICYMEPLSCHTIIACEDQVRTLEQKLDAFYAYFRQVAQETDAHPLGSKAMLGIVLDNGLAVLTWGWYRDGWGKQLEDA</sequence>
<dbReference type="Proteomes" id="UP000275078">
    <property type="component" value="Unassembled WGS sequence"/>
</dbReference>
<name>A0A3N4HMD9_ASCIM</name>
<evidence type="ECO:0000313" key="2">
    <source>
        <dbReference type="EMBL" id="RPA73678.1"/>
    </source>
</evidence>
<feature type="region of interest" description="Disordered" evidence="1">
    <location>
        <begin position="1"/>
        <end position="44"/>
    </location>
</feature>
<keyword evidence="3" id="KW-1185">Reference proteome</keyword>